<evidence type="ECO:0000313" key="3">
    <source>
        <dbReference type="Proteomes" id="UP001501079"/>
    </source>
</evidence>
<evidence type="ECO:0000256" key="1">
    <source>
        <dbReference type="SAM" id="Phobius"/>
    </source>
</evidence>
<accession>A0ABP8A167</accession>
<feature type="transmembrane region" description="Helical" evidence="1">
    <location>
        <begin position="58"/>
        <end position="79"/>
    </location>
</feature>
<keyword evidence="1" id="KW-1133">Transmembrane helix</keyword>
<comment type="caution">
    <text evidence="2">The sequence shown here is derived from an EMBL/GenBank/DDBJ whole genome shotgun (WGS) entry which is preliminary data.</text>
</comment>
<gene>
    <name evidence="2" type="ORF">GCM10022287_20930</name>
</gene>
<name>A0ABP8A167_9MICO</name>
<dbReference type="Proteomes" id="UP001501079">
    <property type="component" value="Unassembled WGS sequence"/>
</dbReference>
<reference evidence="3" key="1">
    <citation type="journal article" date="2019" name="Int. J. Syst. Evol. Microbiol.">
        <title>The Global Catalogue of Microorganisms (GCM) 10K type strain sequencing project: providing services to taxonomists for standard genome sequencing and annotation.</title>
        <authorList>
            <consortium name="The Broad Institute Genomics Platform"/>
            <consortium name="The Broad Institute Genome Sequencing Center for Infectious Disease"/>
            <person name="Wu L."/>
            <person name="Ma J."/>
        </authorList>
    </citation>
    <scope>NUCLEOTIDE SEQUENCE [LARGE SCALE GENOMIC DNA]</scope>
    <source>
        <strain evidence="3">JCM 17591</strain>
    </source>
</reference>
<keyword evidence="3" id="KW-1185">Reference proteome</keyword>
<dbReference type="RefSeq" id="WP_344754106.1">
    <property type="nucleotide sequence ID" value="NZ_BAABBW010000003.1"/>
</dbReference>
<keyword evidence="1" id="KW-0812">Transmembrane</keyword>
<keyword evidence="1" id="KW-0472">Membrane</keyword>
<feature type="transmembrane region" description="Helical" evidence="1">
    <location>
        <begin position="91"/>
        <end position="113"/>
    </location>
</feature>
<protein>
    <submittedName>
        <fullName evidence="2">Uncharacterized protein</fullName>
    </submittedName>
</protein>
<dbReference type="EMBL" id="BAABBW010000003">
    <property type="protein sequence ID" value="GAA4175430.1"/>
    <property type="molecule type" value="Genomic_DNA"/>
</dbReference>
<organism evidence="2 3">
    <name type="scientific">Gryllotalpicola koreensis</name>
    <dbReference type="NCBI Taxonomy" id="993086"/>
    <lineage>
        <taxon>Bacteria</taxon>
        <taxon>Bacillati</taxon>
        <taxon>Actinomycetota</taxon>
        <taxon>Actinomycetes</taxon>
        <taxon>Micrococcales</taxon>
        <taxon>Microbacteriaceae</taxon>
        <taxon>Gryllotalpicola</taxon>
    </lineage>
</organism>
<evidence type="ECO:0000313" key="2">
    <source>
        <dbReference type="EMBL" id="GAA4175430.1"/>
    </source>
</evidence>
<sequence>MTDAGAERPIWKTFALWALVCALAAVVLFGGALGAGIAAPALPGPQPDQLAVLYYPLLASPPAAVVLIGAWVLISFSVRRREDGRLRTYRFAATGIAIIMSLIVAFLLFAWFATA</sequence>
<proteinExistence type="predicted"/>